<evidence type="ECO:0000313" key="1">
    <source>
        <dbReference type="EMBL" id="RAV98076.1"/>
    </source>
</evidence>
<dbReference type="OrthoDB" id="982717at2"/>
<evidence type="ECO:0008006" key="3">
    <source>
        <dbReference type="Google" id="ProtNLM"/>
    </source>
</evidence>
<sequence length="90" mass="10701">MRLLLDENRQRPRTILTHRNQQVMTVDMESINQYDVIEITEDINPKVKRGMQGAILEKYNEDDFEIEILDKEGVNISFGNQFTFTVNRRQ</sequence>
<reference evidence="1 2" key="1">
    <citation type="submission" date="2018-06" db="EMBL/GenBank/DDBJ databases">
        <title>Chryseolinea flavus sp. nov., a member of the phylum Bacteroidetes isolated from soil.</title>
        <authorList>
            <person name="Li Y."/>
            <person name="Wang J."/>
        </authorList>
    </citation>
    <scope>NUCLEOTIDE SEQUENCE [LARGE SCALE GENOMIC DNA]</scope>
    <source>
        <strain evidence="1 2">SDU1-6</strain>
    </source>
</reference>
<name>A0A364XUV5_9BACT</name>
<protein>
    <recommendedName>
        <fullName evidence="3">DUF4926 domain-containing protein</fullName>
    </recommendedName>
</protein>
<dbReference type="InterPro" id="IPR032568">
    <property type="entry name" value="DUF4926"/>
</dbReference>
<keyword evidence="2" id="KW-1185">Reference proteome</keyword>
<comment type="caution">
    <text evidence="1">The sequence shown here is derived from an EMBL/GenBank/DDBJ whole genome shotgun (WGS) entry which is preliminary data.</text>
</comment>
<proteinExistence type="predicted"/>
<dbReference type="EMBL" id="QMFY01000022">
    <property type="protein sequence ID" value="RAV98076.1"/>
    <property type="molecule type" value="Genomic_DNA"/>
</dbReference>
<dbReference type="AlphaFoldDB" id="A0A364XUV5"/>
<dbReference type="Pfam" id="PF16277">
    <property type="entry name" value="DUF4926"/>
    <property type="match status" value="1"/>
</dbReference>
<dbReference type="Proteomes" id="UP000251889">
    <property type="component" value="Unassembled WGS sequence"/>
</dbReference>
<accession>A0A364XUV5</accession>
<evidence type="ECO:0000313" key="2">
    <source>
        <dbReference type="Proteomes" id="UP000251889"/>
    </source>
</evidence>
<gene>
    <name evidence="1" type="ORF">DQQ10_25420</name>
</gene>
<organism evidence="1 2">
    <name type="scientific">Pseudochryseolinea flava</name>
    <dbReference type="NCBI Taxonomy" id="2059302"/>
    <lineage>
        <taxon>Bacteria</taxon>
        <taxon>Pseudomonadati</taxon>
        <taxon>Bacteroidota</taxon>
        <taxon>Cytophagia</taxon>
        <taxon>Cytophagales</taxon>
        <taxon>Fulvivirgaceae</taxon>
        <taxon>Pseudochryseolinea</taxon>
    </lineage>
</organism>